<gene>
    <name evidence="1" type="ORF">CAL12_07370</name>
</gene>
<dbReference type="STRING" id="1416806.CAL12_07370"/>
<dbReference type="OrthoDB" id="8637534at2"/>
<dbReference type="Proteomes" id="UP000194151">
    <property type="component" value="Chromosome"/>
</dbReference>
<sequence>MHRNNDVYKGFRLTAKVARDVPAPDDGGTPMFRAVVCVAPASLQPTDGDEYPIPRFVDGGFVYSPAEAVHAAVAHGREIVDALSGVRLAVS</sequence>
<keyword evidence="2" id="KW-1185">Reference proteome</keyword>
<accession>A0A1W6YHV0</accession>
<dbReference type="AlphaFoldDB" id="A0A1W6YHV0"/>
<evidence type="ECO:0000313" key="2">
    <source>
        <dbReference type="Proteomes" id="UP000194151"/>
    </source>
</evidence>
<dbReference type="RefSeq" id="WP_086063899.1">
    <property type="nucleotide sequence ID" value="NZ_CP021108.1"/>
</dbReference>
<evidence type="ECO:0000313" key="1">
    <source>
        <dbReference type="EMBL" id="ARP80676.1"/>
    </source>
</evidence>
<organism evidence="1 2">
    <name type="scientific">Bordetella genomosp. 8</name>
    <dbReference type="NCBI Taxonomy" id="1416806"/>
    <lineage>
        <taxon>Bacteria</taxon>
        <taxon>Pseudomonadati</taxon>
        <taxon>Pseudomonadota</taxon>
        <taxon>Betaproteobacteria</taxon>
        <taxon>Burkholderiales</taxon>
        <taxon>Alcaligenaceae</taxon>
        <taxon>Bordetella</taxon>
    </lineage>
</organism>
<protein>
    <submittedName>
        <fullName evidence="1">Uncharacterized protein</fullName>
    </submittedName>
</protein>
<dbReference type="KEGG" id="bgv:CAL12_07370"/>
<proteinExistence type="predicted"/>
<dbReference type="EMBL" id="CP021108">
    <property type="protein sequence ID" value="ARP80676.1"/>
    <property type="molecule type" value="Genomic_DNA"/>
</dbReference>
<name>A0A1W6YHV0_9BORD</name>
<reference evidence="1 2" key="1">
    <citation type="submission" date="2017-05" db="EMBL/GenBank/DDBJ databases">
        <title>Complete and WGS of Bordetella genogroups.</title>
        <authorList>
            <person name="Spilker T."/>
            <person name="LiPuma J."/>
        </authorList>
    </citation>
    <scope>NUCLEOTIDE SEQUENCE [LARGE SCALE GENOMIC DNA]</scope>
    <source>
        <strain evidence="1 2">AU19157</strain>
    </source>
</reference>